<dbReference type="Proteomes" id="UP001195624">
    <property type="component" value="Unassembled WGS sequence"/>
</dbReference>
<comment type="caution">
    <text evidence="1">The sequence shown here is derived from an EMBL/GenBank/DDBJ whole genome shotgun (WGS) entry which is preliminary data.</text>
</comment>
<dbReference type="RefSeq" id="WP_071590535.1">
    <property type="nucleotide sequence ID" value="NZ_JAGGMQ010000001.1"/>
</dbReference>
<name>A0ABS4PEY0_9GAMM</name>
<proteinExistence type="predicted"/>
<sequence length="219" mass="25543">MTIRYLYGRKNILTPVINDKAGLRLSDLTHYSRMENENMQDNEMEKLFTVDRTKFNIFLGGDIINSDEMTADTIFNLTPRHCFCLCFSSRRDESELYKEFKADICIGFDVEKLREHLEIISVKFSGMKFQGRDVTYYHPGSPPNTFTPDELVFYKPSAFSHEAEYRLALFYPEDQTGFKTEDGTVIPFRMENKSMHMTVSHPKKGFVSECVTEVLFSKR</sequence>
<evidence type="ECO:0000313" key="1">
    <source>
        <dbReference type="EMBL" id="MBP2170737.1"/>
    </source>
</evidence>
<protein>
    <submittedName>
        <fullName evidence="1">Uncharacterized protein</fullName>
    </submittedName>
</protein>
<reference evidence="1 2" key="1">
    <citation type="submission" date="2021-03" db="EMBL/GenBank/DDBJ databases">
        <authorList>
            <person name="D'Agostino P."/>
            <person name="Huntemann M."/>
            <person name="Clum A."/>
            <person name="Spunde A."/>
            <person name="Palaniappan K."/>
            <person name="Ritter S."/>
            <person name="Mikhailova N."/>
            <person name="Chen I.-M."/>
            <person name="Stamatis D."/>
            <person name="Reddy T."/>
            <person name="O'Malley R."/>
            <person name="Daum C."/>
            <person name="Shapiro N."/>
            <person name="Ivanova N."/>
            <person name="Kyrpides N."/>
            <person name="Woyke T."/>
        </authorList>
    </citation>
    <scope>NUCLEOTIDE SEQUENCE [LARGE SCALE GENOMIC DNA]</scope>
    <source>
        <strain evidence="1 2">WS4403</strain>
    </source>
</reference>
<organism evidence="1 2">
    <name type="scientific">Winslowiella toletana</name>
    <dbReference type="NCBI Taxonomy" id="92490"/>
    <lineage>
        <taxon>Bacteria</taxon>
        <taxon>Pseudomonadati</taxon>
        <taxon>Pseudomonadota</taxon>
        <taxon>Gammaproteobacteria</taxon>
        <taxon>Enterobacterales</taxon>
        <taxon>Erwiniaceae</taxon>
        <taxon>Winslowiella</taxon>
    </lineage>
</organism>
<accession>A0ABS4PEY0</accession>
<dbReference type="EMBL" id="JAGGMQ010000001">
    <property type="protein sequence ID" value="MBP2170737.1"/>
    <property type="molecule type" value="Genomic_DNA"/>
</dbReference>
<reference evidence="2" key="2">
    <citation type="submission" date="2023-07" db="EMBL/GenBank/DDBJ databases">
        <title>Genome mining of underrepresented organisms for secondary metabolites.</title>
        <authorList>
            <person name="D'Agostino P.M."/>
        </authorList>
    </citation>
    <scope>NUCLEOTIDE SEQUENCE [LARGE SCALE GENOMIC DNA]</scope>
    <source>
        <strain evidence="2">WS4403</strain>
    </source>
</reference>
<keyword evidence="2" id="KW-1185">Reference proteome</keyword>
<gene>
    <name evidence="1" type="ORF">J2125_003929</name>
</gene>
<evidence type="ECO:0000313" key="2">
    <source>
        <dbReference type="Proteomes" id="UP001195624"/>
    </source>
</evidence>